<name>A0A0B6YX11_9EUPU</name>
<reference evidence="1" key="1">
    <citation type="submission" date="2014-12" db="EMBL/GenBank/DDBJ databases">
        <title>Insight into the proteome of Arion vulgaris.</title>
        <authorList>
            <person name="Aradska J."/>
            <person name="Bulat T."/>
            <person name="Smidak R."/>
            <person name="Sarate P."/>
            <person name="Gangsoo J."/>
            <person name="Sialana F."/>
            <person name="Bilban M."/>
            <person name="Lubec G."/>
        </authorList>
    </citation>
    <scope>NUCLEOTIDE SEQUENCE</scope>
    <source>
        <tissue evidence="1">Skin</tissue>
    </source>
</reference>
<gene>
    <name evidence="1" type="primary">ORF38106</name>
</gene>
<accession>A0A0B6YX11</accession>
<feature type="non-terminal residue" evidence="1">
    <location>
        <position position="1"/>
    </location>
</feature>
<sequence>SSVKPHLVDKALAIASKVSIIEESFNSWQKSVNYIVYHECVRRLIKRTYLEVFNDDKKSLAEGIRAHAPIQLTQV</sequence>
<organism evidence="1">
    <name type="scientific">Arion vulgaris</name>
    <dbReference type="NCBI Taxonomy" id="1028688"/>
    <lineage>
        <taxon>Eukaryota</taxon>
        <taxon>Metazoa</taxon>
        <taxon>Spiralia</taxon>
        <taxon>Lophotrochozoa</taxon>
        <taxon>Mollusca</taxon>
        <taxon>Gastropoda</taxon>
        <taxon>Heterobranchia</taxon>
        <taxon>Euthyneura</taxon>
        <taxon>Panpulmonata</taxon>
        <taxon>Eupulmonata</taxon>
        <taxon>Stylommatophora</taxon>
        <taxon>Helicina</taxon>
        <taxon>Arionoidea</taxon>
        <taxon>Arionidae</taxon>
        <taxon>Arion</taxon>
    </lineage>
</organism>
<evidence type="ECO:0000313" key="1">
    <source>
        <dbReference type="EMBL" id="CEK60000.1"/>
    </source>
</evidence>
<dbReference type="AlphaFoldDB" id="A0A0B6YX11"/>
<protein>
    <submittedName>
        <fullName evidence="1">Uncharacterized protein</fullName>
    </submittedName>
</protein>
<proteinExistence type="predicted"/>
<dbReference type="EMBL" id="HACG01013135">
    <property type="protein sequence ID" value="CEK60000.1"/>
    <property type="molecule type" value="Transcribed_RNA"/>
</dbReference>